<proteinExistence type="predicted"/>
<reference evidence="2 3" key="1">
    <citation type="submission" date="2019-07" db="EMBL/GenBank/DDBJ databases">
        <title>Draft genome for Aliikangiella sp. M105.</title>
        <authorList>
            <person name="Wang G."/>
        </authorList>
    </citation>
    <scope>NUCLEOTIDE SEQUENCE [LARGE SCALE GENOMIC DNA]</scope>
    <source>
        <strain evidence="2 3">M105</strain>
    </source>
</reference>
<gene>
    <name evidence="2" type="ORF">FLL46_11055</name>
</gene>
<dbReference type="OrthoDB" id="9812349at2"/>
<feature type="transmembrane region" description="Helical" evidence="1">
    <location>
        <begin position="180"/>
        <end position="199"/>
    </location>
</feature>
<organism evidence="2 3">
    <name type="scientific">Aliikangiella coralliicola</name>
    <dbReference type="NCBI Taxonomy" id="2592383"/>
    <lineage>
        <taxon>Bacteria</taxon>
        <taxon>Pseudomonadati</taxon>
        <taxon>Pseudomonadota</taxon>
        <taxon>Gammaproteobacteria</taxon>
        <taxon>Oceanospirillales</taxon>
        <taxon>Pleioneaceae</taxon>
        <taxon>Aliikangiella</taxon>
    </lineage>
</organism>
<evidence type="ECO:0000256" key="1">
    <source>
        <dbReference type="SAM" id="Phobius"/>
    </source>
</evidence>
<protein>
    <submittedName>
        <fullName evidence="2">Uncharacterized protein</fullName>
    </submittedName>
</protein>
<dbReference type="EMBL" id="VIKS01000006">
    <property type="protein sequence ID" value="TQV87909.1"/>
    <property type="molecule type" value="Genomic_DNA"/>
</dbReference>
<accession>A0A545UEK4</accession>
<evidence type="ECO:0000313" key="3">
    <source>
        <dbReference type="Proteomes" id="UP000315439"/>
    </source>
</evidence>
<dbReference type="Proteomes" id="UP000315439">
    <property type="component" value="Unassembled WGS sequence"/>
</dbReference>
<name>A0A545UEK4_9GAMM</name>
<dbReference type="AlphaFoldDB" id="A0A545UEK4"/>
<keyword evidence="1" id="KW-1133">Transmembrane helix</keyword>
<comment type="caution">
    <text evidence="2">The sequence shown here is derived from an EMBL/GenBank/DDBJ whole genome shotgun (WGS) entry which is preliminary data.</text>
</comment>
<keyword evidence="1" id="KW-0812">Transmembrane</keyword>
<dbReference type="RefSeq" id="WP_142893570.1">
    <property type="nucleotide sequence ID" value="NZ_ML660163.1"/>
</dbReference>
<sequence length="205" mass="22781">MTEKIYDHYNVILTGSIKQGFDIEDVKTGVANLFKTSPQKISPLLNGNPTVIKRDIPHKKAYHYQQLLEKNGAETQIHRIVVQEKETTFTLVPEGEETTPYEELAEKQGHGEIVTCGNCHTEQLLAPYCTNCGTPLNESNILPSGQSAGMPIFIAIGFLLIVFGLADYGLYYLEIIDLTGIRWLPIPSAFLGFIFILLGKSDPPE</sequence>
<keyword evidence="1" id="KW-0472">Membrane</keyword>
<keyword evidence="3" id="KW-1185">Reference proteome</keyword>
<evidence type="ECO:0000313" key="2">
    <source>
        <dbReference type="EMBL" id="TQV87909.1"/>
    </source>
</evidence>
<feature type="transmembrane region" description="Helical" evidence="1">
    <location>
        <begin position="152"/>
        <end position="173"/>
    </location>
</feature>